<dbReference type="CTD" id="6751413"/>
<dbReference type="EMBL" id="DS985242">
    <property type="protein sequence ID" value="EDV28364.1"/>
    <property type="molecule type" value="Genomic_DNA"/>
</dbReference>
<dbReference type="AlphaFoldDB" id="B3RMH1"/>
<feature type="region of interest" description="Disordered" evidence="1">
    <location>
        <begin position="592"/>
        <end position="622"/>
    </location>
</feature>
<dbReference type="PhylomeDB" id="B3RMH1"/>
<dbReference type="InterPro" id="IPR033207">
    <property type="entry name" value="CCP110"/>
</dbReference>
<gene>
    <name evidence="2" type="ORF">TRIADDRAFT_53952</name>
</gene>
<dbReference type="GeneID" id="6751413"/>
<protein>
    <submittedName>
        <fullName evidence="2">Uncharacterized protein</fullName>
    </submittedName>
</protein>
<feature type="compositionally biased region" description="Polar residues" evidence="1">
    <location>
        <begin position="228"/>
        <end position="251"/>
    </location>
</feature>
<feature type="region of interest" description="Disordered" evidence="1">
    <location>
        <begin position="128"/>
        <end position="179"/>
    </location>
</feature>
<feature type="compositionally biased region" description="Polar residues" evidence="1">
    <location>
        <begin position="132"/>
        <end position="147"/>
    </location>
</feature>
<feature type="compositionally biased region" description="Basic and acidic residues" evidence="1">
    <location>
        <begin position="148"/>
        <end position="163"/>
    </location>
</feature>
<dbReference type="HOGENOM" id="CLU_429826_0_0_1"/>
<accession>B3RMH1</accession>
<name>B3RMH1_TRIAD</name>
<dbReference type="GO" id="GO:0032465">
    <property type="term" value="P:regulation of cytokinesis"/>
    <property type="evidence" value="ECO:0007669"/>
    <property type="project" value="InterPro"/>
</dbReference>
<organism evidence="2 3">
    <name type="scientific">Trichoplax adhaerens</name>
    <name type="common">Trichoplax reptans</name>
    <dbReference type="NCBI Taxonomy" id="10228"/>
    <lineage>
        <taxon>Eukaryota</taxon>
        <taxon>Metazoa</taxon>
        <taxon>Placozoa</taxon>
        <taxon>Uniplacotomia</taxon>
        <taxon>Trichoplacea</taxon>
        <taxon>Trichoplacidae</taxon>
        <taxon>Trichoplax</taxon>
    </lineage>
</organism>
<keyword evidence="3" id="KW-1185">Reference proteome</keyword>
<dbReference type="InParanoid" id="B3RMH1"/>
<evidence type="ECO:0000313" key="3">
    <source>
        <dbReference type="Proteomes" id="UP000009022"/>
    </source>
</evidence>
<dbReference type="Pfam" id="PF16025">
    <property type="entry name" value="CaM_bind"/>
    <property type="match status" value="1"/>
</dbReference>
<feature type="region of interest" description="Disordered" evidence="1">
    <location>
        <begin position="484"/>
        <end position="511"/>
    </location>
</feature>
<evidence type="ECO:0000313" key="2">
    <source>
        <dbReference type="EMBL" id="EDV28364.1"/>
    </source>
</evidence>
<dbReference type="OrthoDB" id="10028852at2759"/>
<dbReference type="PANTHER" id="PTHR13594">
    <property type="entry name" value="CENTRIOLAR COILED-COIL PROTEIN OF 110 KDA"/>
    <property type="match status" value="1"/>
</dbReference>
<feature type="compositionally biased region" description="Polar residues" evidence="1">
    <location>
        <begin position="84"/>
        <end position="98"/>
    </location>
</feature>
<sequence length="637" mass="72156">MESRTAQEDFPTSCIRINGRPILPVRVDDNYKNEIAKYKAMAIARQKKLEDAKKAKHKQLLQDIDMKMKVLEEKKRNRQKLEQVSESNPKQPSEQDSAVLSINNVNHVSADHSRKSNNDKKSETYLEEFPLETNTSSSNIENDNSFRISEKDNATPKKEEHLASNDTELNETNADSSSDTGLVEDLIKEFSQHSLQTPQPSDQEEAIKDEILSVKNLGSHHTRAPETGDSTSLKMPTVDNFQFTSLRNYSPPNKDIYHSPTQEDNNESVASSDDSTVLQAFSEDRPPSRRRLNMDQVVEPIENPQSVDDVDDAKIRSSYEIKRASPSRIVIARPQYIFDDSMDPFDTDDSIETVPMRNDFSSETISKEQIAPIRAWMELHDINFDKVSAIAKGFLTRLLIRTERVQAIIQTIKLKAARYSLNDIFISAPSHVRMNIIANDRLTKNSRQSSAKSKPLGLSRATRISLNRRLKFNQFFLDCISNSSNKTTESSKKEKSKILTSFPQPEQSVQSPYLRGNKRIFGSSNTPNVARASQHNRSPTVILDLGHKRHLESDPVQLKKSRPASAIIERGYNKKSVADRVTLSSEFLRRNKLDQSPKTVSPYSRKKGTPKNLNSKFPKKTNYGGAIPLARNISKKI</sequence>
<dbReference type="GO" id="GO:0005814">
    <property type="term" value="C:centriole"/>
    <property type="evidence" value="ECO:0007669"/>
    <property type="project" value="InterPro"/>
</dbReference>
<dbReference type="GO" id="GO:0007099">
    <property type="term" value="P:centriole replication"/>
    <property type="evidence" value="ECO:0007669"/>
    <property type="project" value="InterPro"/>
</dbReference>
<reference evidence="2 3" key="1">
    <citation type="journal article" date="2008" name="Nature">
        <title>The Trichoplax genome and the nature of placozoans.</title>
        <authorList>
            <person name="Srivastava M."/>
            <person name="Begovic E."/>
            <person name="Chapman J."/>
            <person name="Putnam N.H."/>
            <person name="Hellsten U."/>
            <person name="Kawashima T."/>
            <person name="Kuo A."/>
            <person name="Mitros T."/>
            <person name="Salamov A."/>
            <person name="Carpenter M.L."/>
            <person name="Signorovitch A.Y."/>
            <person name="Moreno M.A."/>
            <person name="Kamm K."/>
            <person name="Grimwood J."/>
            <person name="Schmutz J."/>
            <person name="Shapiro H."/>
            <person name="Grigoriev I.V."/>
            <person name="Buss L.W."/>
            <person name="Schierwater B."/>
            <person name="Dellaporta S.L."/>
            <person name="Rokhsar D.S."/>
        </authorList>
    </citation>
    <scope>NUCLEOTIDE SEQUENCE [LARGE SCALE GENOMIC DNA]</scope>
    <source>
        <strain evidence="2 3">Grell-BS-1999</strain>
    </source>
</reference>
<dbReference type="Proteomes" id="UP000009022">
    <property type="component" value="Unassembled WGS sequence"/>
</dbReference>
<feature type="compositionally biased region" description="Polar residues" evidence="1">
    <location>
        <begin position="498"/>
        <end position="511"/>
    </location>
</feature>
<evidence type="ECO:0000256" key="1">
    <source>
        <dbReference type="SAM" id="MobiDB-lite"/>
    </source>
</evidence>
<proteinExistence type="predicted"/>
<feature type="compositionally biased region" description="Polar residues" evidence="1">
    <location>
        <begin position="164"/>
        <end position="179"/>
    </location>
</feature>
<feature type="region of interest" description="Disordered" evidence="1">
    <location>
        <begin position="75"/>
        <end position="98"/>
    </location>
</feature>
<feature type="compositionally biased region" description="Polar residues" evidence="1">
    <location>
        <begin position="259"/>
        <end position="279"/>
    </location>
</feature>
<dbReference type="KEGG" id="tad:TRIADDRAFT_53952"/>
<dbReference type="RefSeq" id="XP_002110198.1">
    <property type="nucleotide sequence ID" value="XM_002110162.1"/>
</dbReference>
<feature type="region of interest" description="Disordered" evidence="1">
    <location>
        <begin position="214"/>
        <end position="292"/>
    </location>
</feature>
<dbReference type="PANTHER" id="PTHR13594:SF1">
    <property type="entry name" value="CENTRIOLAR COILED-COIL PROTEIN OF 110 KDA"/>
    <property type="match status" value="1"/>
</dbReference>